<gene>
    <name evidence="1" type="ORF">C5E00_06470</name>
</gene>
<evidence type="ECO:0000313" key="1">
    <source>
        <dbReference type="EMBL" id="RKO76455.1"/>
    </source>
</evidence>
<dbReference type="RefSeq" id="WP_050512660.1">
    <property type="nucleotide sequence ID" value="NZ_CP015749.1"/>
</dbReference>
<dbReference type="GeneID" id="45849113"/>
<reference evidence="1 2" key="1">
    <citation type="journal article" date="2018" name="BMC Genomics">
        <title>High genomic variability in the plant pathogenic bacterium Pectobacterium parmentieri deciphered from de novo assembled complete genomes.</title>
        <authorList>
            <person name="Zoledowska S."/>
            <person name="Motyka-Pomagruk A."/>
            <person name="Sledz W."/>
            <person name="Mengoni A."/>
            <person name="Lojkowska E."/>
        </authorList>
    </citation>
    <scope>NUCLEOTIDE SEQUENCE [LARGE SCALE GENOMIC DNA]</scope>
    <source>
        <strain evidence="1 2">IFB5626</strain>
    </source>
</reference>
<dbReference type="AlphaFoldDB" id="A0A8B3F7G9"/>
<dbReference type="KEGG" id="ppar:A8F97_06530"/>
<dbReference type="EMBL" id="PSZG01000001">
    <property type="protein sequence ID" value="RKO76455.1"/>
    <property type="molecule type" value="Genomic_DNA"/>
</dbReference>
<evidence type="ECO:0000313" key="2">
    <source>
        <dbReference type="Proteomes" id="UP000269665"/>
    </source>
</evidence>
<protein>
    <submittedName>
        <fullName evidence="1">Uncharacterized protein</fullName>
    </submittedName>
</protein>
<proteinExistence type="predicted"/>
<organism evidence="1 2">
    <name type="scientific">Pectobacterium parmentieri</name>
    <dbReference type="NCBI Taxonomy" id="1905730"/>
    <lineage>
        <taxon>Bacteria</taxon>
        <taxon>Pseudomonadati</taxon>
        <taxon>Pseudomonadota</taxon>
        <taxon>Gammaproteobacteria</taxon>
        <taxon>Enterobacterales</taxon>
        <taxon>Pectobacteriaceae</taxon>
        <taxon>Pectobacterium</taxon>
    </lineage>
</organism>
<name>A0A8B3F7G9_PECPM</name>
<comment type="caution">
    <text evidence="1">The sequence shown here is derived from an EMBL/GenBank/DDBJ whole genome shotgun (WGS) entry which is preliminary data.</text>
</comment>
<dbReference type="OrthoDB" id="6636737at2"/>
<accession>A0A8B3F7G9</accession>
<dbReference type="Proteomes" id="UP000269665">
    <property type="component" value="Unassembled WGS sequence"/>
</dbReference>
<sequence length="133" mass="15475">MKNFINSLTNEPIIDVIVSGYVDSESPSVFHPMYGRVYFIFNNMKFEVCIDDFGFIHANSVTEIEIWFDLDEDDKFSLMSIYAQLFKTEQEITVVSVTNQSESFGILTLNYREGLIDRHLCLDPHNFFGFTFL</sequence>